<keyword evidence="1" id="KW-0472">Membrane</keyword>
<gene>
    <name evidence="2" type="ORF">CDEB00056_LOCUS22485</name>
</gene>
<evidence type="ECO:0000256" key="1">
    <source>
        <dbReference type="SAM" id="Phobius"/>
    </source>
</evidence>
<keyword evidence="1" id="KW-1133">Transmembrane helix</keyword>
<evidence type="ECO:0000313" key="2">
    <source>
        <dbReference type="EMBL" id="CAE0477632.1"/>
    </source>
</evidence>
<keyword evidence="1" id="KW-0812">Transmembrane</keyword>
<sequence length="100" mass="11329">MNLLKPSPNINYDFVCSVYGGFTLLGIVLYILETCVFRKYNDDASVSGELSTTSNASLKEIAESTEGLYLIFSPFFPCLLWALFVRREWCELAGVKEKRD</sequence>
<feature type="transmembrane region" description="Helical" evidence="1">
    <location>
        <begin position="12"/>
        <end position="32"/>
    </location>
</feature>
<proteinExistence type="predicted"/>
<organism evidence="2">
    <name type="scientific">Chaetoceros debilis</name>
    <dbReference type="NCBI Taxonomy" id="122233"/>
    <lineage>
        <taxon>Eukaryota</taxon>
        <taxon>Sar</taxon>
        <taxon>Stramenopiles</taxon>
        <taxon>Ochrophyta</taxon>
        <taxon>Bacillariophyta</taxon>
        <taxon>Coscinodiscophyceae</taxon>
        <taxon>Chaetocerotophycidae</taxon>
        <taxon>Chaetocerotales</taxon>
        <taxon>Chaetocerotaceae</taxon>
        <taxon>Chaetoceros</taxon>
    </lineage>
</organism>
<protein>
    <submittedName>
        <fullName evidence="2">Uncharacterized protein</fullName>
    </submittedName>
</protein>
<name>A0A7S3QHI0_9STRA</name>
<reference evidence="2" key="1">
    <citation type="submission" date="2021-01" db="EMBL/GenBank/DDBJ databases">
        <authorList>
            <person name="Corre E."/>
            <person name="Pelletier E."/>
            <person name="Niang G."/>
            <person name="Scheremetjew M."/>
            <person name="Finn R."/>
            <person name="Kale V."/>
            <person name="Holt S."/>
            <person name="Cochrane G."/>
            <person name="Meng A."/>
            <person name="Brown T."/>
            <person name="Cohen L."/>
        </authorList>
    </citation>
    <scope>NUCLEOTIDE SEQUENCE</scope>
    <source>
        <strain evidence="2">MM31A-1</strain>
    </source>
</reference>
<dbReference type="AlphaFoldDB" id="A0A7S3QHI0"/>
<accession>A0A7S3QHI0</accession>
<dbReference type="EMBL" id="HBIO01029310">
    <property type="protein sequence ID" value="CAE0477632.1"/>
    <property type="molecule type" value="Transcribed_RNA"/>
</dbReference>